<dbReference type="Proteomes" id="UP000188637">
    <property type="component" value="Unassembled WGS sequence"/>
</dbReference>
<evidence type="ECO:0000313" key="2">
    <source>
        <dbReference type="Proteomes" id="UP000188637"/>
    </source>
</evidence>
<keyword evidence="1" id="KW-0804">Transcription</keyword>
<name>A0ACC8XH22_9FIRM</name>
<keyword evidence="1" id="KW-0240">DNA-directed RNA polymerase</keyword>
<evidence type="ECO:0000313" key="1">
    <source>
        <dbReference type="EMBL" id="ONI43054.1"/>
    </source>
</evidence>
<comment type="caution">
    <text evidence="1">The sequence shown here is derived from an EMBL/GenBank/DDBJ whole genome shotgun (WGS) entry which is preliminary data.</text>
</comment>
<sequence>MLQPSYNQILEKLNSENSDNPVTSRYSIIIATARRARQIIDIANETSNARNHEIIDPVRIKKKVELNEKLKRQKPISIAVDELYSGKIRIKERDNVL</sequence>
<proteinExistence type="predicted"/>
<gene>
    <name evidence="1" type="ORF">AN640_06895</name>
</gene>
<dbReference type="EMBL" id="LJHD01000169">
    <property type="protein sequence ID" value="ONI43054.1"/>
    <property type="molecule type" value="Genomic_DNA"/>
</dbReference>
<keyword evidence="2" id="KW-1185">Reference proteome</keyword>
<reference evidence="1" key="1">
    <citation type="submission" date="2016-08" db="EMBL/GenBank/DDBJ databases">
        <authorList>
            <person name="Ngugi D.K."/>
            <person name="Miyake S."/>
            <person name="Stingl U."/>
        </authorList>
    </citation>
    <scope>NUCLEOTIDE SEQUENCE</scope>
    <source>
        <strain evidence="1">SCG-D08WGA-EpuloA1</strain>
    </source>
</reference>
<accession>A0ACC8XH22</accession>
<organism evidence="1 2">
    <name type="scientific">Candidatus Epulonipiscium fishelsonii</name>
    <dbReference type="NCBI Taxonomy" id="77094"/>
    <lineage>
        <taxon>Bacteria</taxon>
        <taxon>Bacillati</taxon>
        <taxon>Bacillota</taxon>
        <taxon>Clostridia</taxon>
        <taxon>Lachnospirales</taxon>
        <taxon>Lachnospiraceae</taxon>
        <taxon>Candidatus Epulonipiscium</taxon>
    </lineage>
</organism>
<protein>
    <submittedName>
        <fullName evidence="1">DNA-directed RNA polymerase subunit omega</fullName>
    </submittedName>
</protein>